<name>A0ABS6H7I7_9PROT</name>
<keyword evidence="2" id="KW-0479">Metal-binding</keyword>
<dbReference type="GO" id="GO:0008270">
    <property type="term" value="F:zinc ion binding"/>
    <property type="evidence" value="ECO:0007669"/>
    <property type="project" value="UniProtKB-KW"/>
</dbReference>
<keyword evidence="3" id="KW-1185">Reference proteome</keyword>
<feature type="domain" description="Zinc finger CHCC-type" evidence="1">
    <location>
        <begin position="31"/>
        <end position="62"/>
    </location>
</feature>
<accession>A0ABS6H7I7</accession>
<sequence>MRDARQTGYTPVALPGVTPEDVLEVTTRVPGCDGGGGALGHPLVYLRIEDRQVTCPYCSRTYRLAEGAGEDSGH</sequence>
<gene>
    <name evidence="2" type="ORF">JJQ90_13170</name>
</gene>
<dbReference type="RefSeq" id="WP_216876062.1">
    <property type="nucleotide sequence ID" value="NZ_JAERQM010000003.1"/>
</dbReference>
<proteinExistence type="predicted"/>
<evidence type="ECO:0000259" key="1">
    <source>
        <dbReference type="Pfam" id="PF10276"/>
    </source>
</evidence>
<protein>
    <submittedName>
        <fullName evidence="2">Zinc-finger domain-containing protein</fullName>
    </submittedName>
</protein>
<dbReference type="Pfam" id="PF10276">
    <property type="entry name" value="zf-CHCC"/>
    <property type="match status" value="1"/>
</dbReference>
<reference evidence="2 3" key="1">
    <citation type="submission" date="2021-01" db="EMBL/GenBank/DDBJ databases">
        <title>Roseomonas sp. nov, a bacterium isolated from an oil production mixture in Yumen Oilfield.</title>
        <authorList>
            <person name="Wu D."/>
        </authorList>
    </citation>
    <scope>NUCLEOTIDE SEQUENCE [LARGE SCALE GENOMIC DNA]</scope>
    <source>
        <strain evidence="2 3">ROY-5-3</strain>
    </source>
</reference>
<dbReference type="InterPro" id="IPR019401">
    <property type="entry name" value="Znf_CHCC"/>
</dbReference>
<organism evidence="2 3">
    <name type="scientific">Falsiroseomonas oleicola</name>
    <dbReference type="NCBI Taxonomy" id="2801474"/>
    <lineage>
        <taxon>Bacteria</taxon>
        <taxon>Pseudomonadati</taxon>
        <taxon>Pseudomonadota</taxon>
        <taxon>Alphaproteobacteria</taxon>
        <taxon>Acetobacterales</taxon>
        <taxon>Roseomonadaceae</taxon>
        <taxon>Falsiroseomonas</taxon>
    </lineage>
</organism>
<keyword evidence="2" id="KW-0862">Zinc</keyword>
<evidence type="ECO:0000313" key="3">
    <source>
        <dbReference type="Proteomes" id="UP000689967"/>
    </source>
</evidence>
<dbReference type="EMBL" id="JAERQM010000003">
    <property type="protein sequence ID" value="MBU8544666.1"/>
    <property type="molecule type" value="Genomic_DNA"/>
</dbReference>
<comment type="caution">
    <text evidence="2">The sequence shown here is derived from an EMBL/GenBank/DDBJ whole genome shotgun (WGS) entry which is preliminary data.</text>
</comment>
<evidence type="ECO:0000313" key="2">
    <source>
        <dbReference type="EMBL" id="MBU8544666.1"/>
    </source>
</evidence>
<keyword evidence="2" id="KW-0863">Zinc-finger</keyword>
<dbReference type="Proteomes" id="UP000689967">
    <property type="component" value="Unassembled WGS sequence"/>
</dbReference>